<feature type="chain" id="PRO_5013700338" evidence="1">
    <location>
        <begin position="19"/>
        <end position="461"/>
    </location>
</feature>
<dbReference type="PANTHER" id="PTHR37574">
    <property type="entry name" value="LIPASE B"/>
    <property type="match status" value="1"/>
</dbReference>
<dbReference type="EMBL" id="CP134188">
    <property type="protein sequence ID" value="WPB02931.1"/>
    <property type="molecule type" value="Genomic_DNA"/>
</dbReference>
<dbReference type="Proteomes" id="UP001302367">
    <property type="component" value="Chromosome 5"/>
</dbReference>
<evidence type="ECO:0000313" key="2">
    <source>
        <dbReference type="EMBL" id="PIA88485.1"/>
    </source>
</evidence>
<protein>
    <submittedName>
        <fullName evidence="2">Lipase B</fullName>
    </submittedName>
</protein>
<reference evidence="3 5" key="2">
    <citation type="submission" date="2023-09" db="EMBL/GenBank/DDBJ databases">
        <title>Complete-Gapless Cercospora beticola genome.</title>
        <authorList>
            <person name="Wyatt N.A."/>
            <person name="Spanner R.E."/>
            <person name="Bolton M.D."/>
        </authorList>
    </citation>
    <scope>NUCLEOTIDE SEQUENCE [LARGE SCALE GENOMIC DNA]</scope>
    <source>
        <strain evidence="3">Cb09-40</strain>
    </source>
</reference>
<evidence type="ECO:0000313" key="3">
    <source>
        <dbReference type="EMBL" id="WPB02931.1"/>
    </source>
</evidence>
<accession>A0A2G5H7H3</accession>
<dbReference type="PANTHER" id="PTHR37574:SF1">
    <property type="entry name" value="LIPASE B"/>
    <property type="match status" value="1"/>
</dbReference>
<dbReference type="EMBL" id="LKMD01000108">
    <property type="protein sequence ID" value="PIA88485.1"/>
    <property type="molecule type" value="Genomic_DNA"/>
</dbReference>
<evidence type="ECO:0000313" key="4">
    <source>
        <dbReference type="Proteomes" id="UP000230605"/>
    </source>
</evidence>
<evidence type="ECO:0000256" key="1">
    <source>
        <dbReference type="SAM" id="SignalP"/>
    </source>
</evidence>
<gene>
    <name evidence="2" type="ORF">CB0940_07010</name>
    <name evidence="3" type="ORF">RHO25_007567</name>
</gene>
<keyword evidence="5" id="KW-1185">Reference proteome</keyword>
<dbReference type="AlphaFoldDB" id="A0A2G5H7H3"/>
<proteinExistence type="predicted"/>
<dbReference type="InterPro" id="IPR029058">
    <property type="entry name" value="AB_hydrolase_fold"/>
</dbReference>
<evidence type="ECO:0000313" key="5">
    <source>
        <dbReference type="Proteomes" id="UP001302367"/>
    </source>
</evidence>
<dbReference type="Gene3D" id="3.40.50.1820">
    <property type="entry name" value="alpha/beta hydrolase"/>
    <property type="match status" value="1"/>
</dbReference>
<dbReference type="OrthoDB" id="4605274at2759"/>
<dbReference type="InterPro" id="IPR053228">
    <property type="entry name" value="Stereospecific_Lipase"/>
</dbReference>
<dbReference type="Proteomes" id="UP000230605">
    <property type="component" value="Chromosome 5"/>
</dbReference>
<feature type="signal peptide" evidence="1">
    <location>
        <begin position="1"/>
        <end position="18"/>
    </location>
</feature>
<sequence length="461" mass="48396">MAIIKALAGVCLAATVLASPTPTENEPAKIEARQGTTNAPITNQNQLDAALRSLSAGATVGTAILTNIVPAPGPSSIPEFAAQIQKISATNPRDIFQNGAEILLGGLAGPGDFLTIAKAYTIESNANNINLRPAFPPVYPRNGPNDAPYSLSESQLRRAIYIPPDYTYGRKPPVLFLPGTGARAGSNFGPNIAKLFREQNVADPVFVNLPAENLDDIQNAAEYVAYAINYISRISGNRKVNTVSWSAGSVDAQWALKYWPSTRPNVANKISISGDYHGTILAQILCPGFPTPGCVPAVAQQNYNSTFINTLRNRGGDSAYVPTTNIYSIFDEIVQPQQDPNASGALLGGPNIVSNTEIQNVCTALLPGGGPNVNHEGVLYNSLAYALAKDAIVNGGPGRLDRIDTKLACSQFAAPGLTLADILATEALIPIAGAAIVAYPEKVANEPPIRAYARGDVPAGA</sequence>
<dbReference type="SUPFAM" id="SSF53474">
    <property type="entry name" value="alpha/beta-Hydrolases"/>
    <property type="match status" value="1"/>
</dbReference>
<keyword evidence="1" id="KW-0732">Signal</keyword>
<organism evidence="2 4">
    <name type="scientific">Cercospora beticola</name>
    <name type="common">Sugarbeet leaf spot fungus</name>
    <dbReference type="NCBI Taxonomy" id="122368"/>
    <lineage>
        <taxon>Eukaryota</taxon>
        <taxon>Fungi</taxon>
        <taxon>Dikarya</taxon>
        <taxon>Ascomycota</taxon>
        <taxon>Pezizomycotina</taxon>
        <taxon>Dothideomycetes</taxon>
        <taxon>Dothideomycetidae</taxon>
        <taxon>Mycosphaerellales</taxon>
        <taxon>Mycosphaerellaceae</taxon>
        <taxon>Cercospora</taxon>
    </lineage>
</organism>
<reference evidence="2 4" key="1">
    <citation type="submission" date="2015-10" db="EMBL/GenBank/DDBJ databases">
        <title>The cercosporin biosynthetic gene cluster was horizontally transferred to several fungal lineages and shown to be expanded in Cercospora beticola based on microsynteny with recipient genomes.</title>
        <authorList>
            <person name="De Jonge R."/>
            <person name="Ebert M.K."/>
            <person name="Suttle J.C."/>
            <person name="Jurick Ii W.M."/>
            <person name="Secor G.A."/>
            <person name="Thomma B.P."/>
            <person name="Van De Peer Y."/>
            <person name="Bolton M.D."/>
        </authorList>
    </citation>
    <scope>NUCLEOTIDE SEQUENCE [LARGE SCALE GENOMIC DNA]</scope>
    <source>
        <strain evidence="2 4">09-40</strain>
    </source>
</reference>
<name>A0A2G5H7H3_CERBT</name>